<reference evidence="2" key="1">
    <citation type="journal article" date="2019" name="Int. J. Syst. Evol. Microbiol.">
        <title>The Global Catalogue of Microorganisms (GCM) 10K type strain sequencing project: providing services to taxonomists for standard genome sequencing and annotation.</title>
        <authorList>
            <consortium name="The Broad Institute Genomics Platform"/>
            <consortium name="The Broad Institute Genome Sequencing Center for Infectious Disease"/>
            <person name="Wu L."/>
            <person name="Ma J."/>
        </authorList>
    </citation>
    <scope>NUCLEOTIDE SEQUENCE [LARGE SCALE GENOMIC DNA]</scope>
    <source>
        <strain evidence="2">JCM 17452</strain>
    </source>
</reference>
<keyword evidence="2" id="KW-1185">Reference proteome</keyword>
<evidence type="ECO:0008006" key="3">
    <source>
        <dbReference type="Google" id="ProtNLM"/>
    </source>
</evidence>
<dbReference type="Proteomes" id="UP001500027">
    <property type="component" value="Unassembled WGS sequence"/>
</dbReference>
<organism evidence="1 2">
    <name type="scientific">Hyunsoonleella aestuarii</name>
    <dbReference type="NCBI Taxonomy" id="912802"/>
    <lineage>
        <taxon>Bacteria</taxon>
        <taxon>Pseudomonadati</taxon>
        <taxon>Bacteroidota</taxon>
        <taxon>Flavobacteriia</taxon>
        <taxon>Flavobacteriales</taxon>
        <taxon>Flavobacteriaceae</taxon>
    </lineage>
</organism>
<evidence type="ECO:0000313" key="1">
    <source>
        <dbReference type="EMBL" id="GAA4268654.1"/>
    </source>
</evidence>
<protein>
    <recommendedName>
        <fullName evidence="3">DUF4377 domain-containing protein</fullName>
    </recommendedName>
</protein>
<evidence type="ECO:0000313" key="2">
    <source>
        <dbReference type="Proteomes" id="UP001500027"/>
    </source>
</evidence>
<proteinExistence type="predicted"/>
<dbReference type="EMBL" id="BAABAV010000001">
    <property type="protein sequence ID" value="GAA4268654.1"/>
    <property type="molecule type" value="Genomic_DNA"/>
</dbReference>
<accession>A0ABP8E920</accession>
<comment type="caution">
    <text evidence="1">The sequence shown here is derived from an EMBL/GenBank/DDBJ whole genome shotgun (WGS) entry which is preliminary data.</text>
</comment>
<name>A0ABP8E920_9FLAO</name>
<gene>
    <name evidence="1" type="ORF">GCM10022257_07550</name>
</gene>
<sequence>MLITSIANVITIQIFKNHDKIVVFCFSRATIGIRIHLRNNHHIMKISTFKYFLIPLCLLMLSTQCDENSEPLSKEEQLISLKTEIENLANTSICDGIFECKFIAFGSKSCGGPKSYLMYSTSIDTEQLESLIETYNQNETQYNTENGIFSDCSIVIPPTSVNCENNTCVPVY</sequence>